<dbReference type="Pfam" id="PF00076">
    <property type="entry name" value="RRM_1"/>
    <property type="match status" value="1"/>
</dbReference>
<organism evidence="4 5">
    <name type="scientific">Nephila pilipes</name>
    <name type="common">Giant wood spider</name>
    <name type="synonym">Nephila maculata</name>
    <dbReference type="NCBI Taxonomy" id="299642"/>
    <lineage>
        <taxon>Eukaryota</taxon>
        <taxon>Metazoa</taxon>
        <taxon>Ecdysozoa</taxon>
        <taxon>Arthropoda</taxon>
        <taxon>Chelicerata</taxon>
        <taxon>Arachnida</taxon>
        <taxon>Araneae</taxon>
        <taxon>Araneomorphae</taxon>
        <taxon>Entelegynae</taxon>
        <taxon>Araneoidea</taxon>
        <taxon>Nephilidae</taxon>
        <taxon>Nephila</taxon>
    </lineage>
</organism>
<evidence type="ECO:0000256" key="2">
    <source>
        <dbReference type="PROSITE-ProRule" id="PRU00176"/>
    </source>
</evidence>
<accession>A0A8X6K7A8</accession>
<name>A0A8X6K7A8_NEPPI</name>
<dbReference type="AlphaFoldDB" id="A0A8X6K7A8"/>
<keyword evidence="1 2" id="KW-0694">RNA-binding</keyword>
<dbReference type="Gene3D" id="3.30.70.330">
    <property type="match status" value="1"/>
</dbReference>
<dbReference type="InterPro" id="IPR000504">
    <property type="entry name" value="RRM_dom"/>
</dbReference>
<evidence type="ECO:0000313" key="5">
    <source>
        <dbReference type="Proteomes" id="UP000887013"/>
    </source>
</evidence>
<dbReference type="SUPFAM" id="SSF54928">
    <property type="entry name" value="RNA-binding domain, RBD"/>
    <property type="match status" value="1"/>
</dbReference>
<dbReference type="SMART" id="SM00360">
    <property type="entry name" value="RRM"/>
    <property type="match status" value="1"/>
</dbReference>
<feature type="domain" description="RRM" evidence="3">
    <location>
        <begin position="226"/>
        <end position="308"/>
    </location>
</feature>
<dbReference type="InterPro" id="IPR051229">
    <property type="entry name" value="ALYREF_mRNA_export"/>
</dbReference>
<dbReference type="PANTHER" id="PTHR19965">
    <property type="entry name" value="RNA AND EXPORT FACTOR BINDING PROTEIN"/>
    <property type="match status" value="1"/>
</dbReference>
<proteinExistence type="predicted"/>
<dbReference type="GO" id="GO:0005634">
    <property type="term" value="C:nucleus"/>
    <property type="evidence" value="ECO:0007669"/>
    <property type="project" value="TreeGrafter"/>
</dbReference>
<dbReference type="OrthoDB" id="346839at2759"/>
<reference evidence="4" key="1">
    <citation type="submission" date="2020-08" db="EMBL/GenBank/DDBJ databases">
        <title>Multicomponent nature underlies the extraordinary mechanical properties of spider dragline silk.</title>
        <authorList>
            <person name="Kono N."/>
            <person name="Nakamura H."/>
            <person name="Mori M."/>
            <person name="Yoshida Y."/>
            <person name="Ohtoshi R."/>
            <person name="Malay A.D."/>
            <person name="Moran D.A.P."/>
            <person name="Tomita M."/>
            <person name="Numata K."/>
            <person name="Arakawa K."/>
        </authorList>
    </citation>
    <scope>NUCLEOTIDE SEQUENCE</scope>
</reference>
<dbReference type="GO" id="GO:0003729">
    <property type="term" value="F:mRNA binding"/>
    <property type="evidence" value="ECO:0007669"/>
    <property type="project" value="TreeGrafter"/>
</dbReference>
<comment type="caution">
    <text evidence="4">The sequence shown here is derived from an EMBL/GenBank/DDBJ whole genome shotgun (WGS) entry which is preliminary data.</text>
</comment>
<dbReference type="EMBL" id="BMAW01041534">
    <property type="protein sequence ID" value="GFS29014.1"/>
    <property type="molecule type" value="Genomic_DNA"/>
</dbReference>
<dbReference type="InterPro" id="IPR012677">
    <property type="entry name" value="Nucleotide-bd_a/b_plait_sf"/>
</dbReference>
<dbReference type="InterPro" id="IPR035979">
    <property type="entry name" value="RBD_domain_sf"/>
</dbReference>
<evidence type="ECO:0000313" key="4">
    <source>
        <dbReference type="EMBL" id="GFS29014.1"/>
    </source>
</evidence>
<protein>
    <submittedName>
        <fullName evidence="4">RRM domain-containing protein</fullName>
    </submittedName>
</protein>
<dbReference type="Proteomes" id="UP000887013">
    <property type="component" value="Unassembled WGS sequence"/>
</dbReference>
<dbReference type="PROSITE" id="PS50102">
    <property type="entry name" value="RRM"/>
    <property type="match status" value="1"/>
</dbReference>
<keyword evidence="5" id="KW-1185">Reference proteome</keyword>
<dbReference type="GO" id="GO:0006406">
    <property type="term" value="P:mRNA export from nucleus"/>
    <property type="evidence" value="ECO:0007669"/>
    <property type="project" value="TreeGrafter"/>
</dbReference>
<evidence type="ECO:0000259" key="3">
    <source>
        <dbReference type="PROSITE" id="PS50102"/>
    </source>
</evidence>
<evidence type="ECO:0000256" key="1">
    <source>
        <dbReference type="ARBA" id="ARBA00022884"/>
    </source>
</evidence>
<gene>
    <name evidence="4" type="primary">AVEN_72345_1</name>
    <name evidence="4" type="ORF">NPIL_105711</name>
</gene>
<dbReference type="CDD" id="cd12418">
    <property type="entry name" value="RRM_Aly_REF_like"/>
    <property type="match status" value="1"/>
</dbReference>
<sequence length="344" mass="38092">MLLWFSCCLSVIFDLTVIFVQIAGYRLKMKNDARILINKKKWKKQVPSFPESTGRSGNNASRSAVDARKIINLKRSKVTSRKQYIRESHKMRSSVVPLIKKTFSSNKVPNKQVELSSDGNIWITARSKGSSTTSESLQRNKKFASSSSIGQIQWIPADIDMDNVEHIGVNDVIDMESLPSAVVASNIQPQNRMTLGSRRSLAEEILSMKNTMVADQVASVSAGQSGRVFVTNLCPSVSKQDIMELFGDVGLVINAEMPQIGTAIIEFHDIADASRACEIYHNRLLDGQPMKCHIQSNASPSRVSISQRLGGRVQGSSVHLPLSLSSNPRSRYNPRDVRFTVKLA</sequence>
<dbReference type="PANTHER" id="PTHR19965:SF35">
    <property type="entry name" value="RNA ANNEALING PROTEIN YRA1"/>
    <property type="match status" value="1"/>
</dbReference>